<evidence type="ECO:0000256" key="5">
    <source>
        <dbReference type="ARBA" id="ARBA00022824"/>
    </source>
</evidence>
<dbReference type="GO" id="GO:0005789">
    <property type="term" value="C:endoplasmic reticulum membrane"/>
    <property type="evidence" value="ECO:0007669"/>
    <property type="project" value="UniProtKB-SubCell"/>
</dbReference>
<dbReference type="EC" id="1.14.15.3" evidence="10"/>
<dbReference type="GO" id="GO:0005506">
    <property type="term" value="F:iron ion binding"/>
    <property type="evidence" value="ECO:0007669"/>
    <property type="project" value="InterPro"/>
</dbReference>
<evidence type="ECO:0000256" key="2">
    <source>
        <dbReference type="ARBA" id="ARBA00004586"/>
    </source>
</evidence>
<keyword evidence="6 9" id="KW-0408">Iron</keyword>
<dbReference type="SUPFAM" id="SSF48264">
    <property type="entry name" value="Cytochrome P450"/>
    <property type="match status" value="1"/>
</dbReference>
<keyword evidence="8" id="KW-0472">Membrane</keyword>
<keyword evidence="7" id="KW-0503">Monooxygenase</keyword>
<evidence type="ECO:0000256" key="6">
    <source>
        <dbReference type="ARBA" id="ARBA00023004"/>
    </source>
</evidence>
<dbReference type="InterPro" id="IPR050196">
    <property type="entry name" value="Cytochrome_P450_Monoox"/>
</dbReference>
<evidence type="ECO:0000256" key="7">
    <source>
        <dbReference type="ARBA" id="ARBA00023033"/>
    </source>
</evidence>
<accession>B7P825</accession>
<dbReference type="Gene3D" id="1.10.630.10">
    <property type="entry name" value="Cytochrome P450"/>
    <property type="match status" value="1"/>
</dbReference>
<feature type="binding site" description="axial binding residue" evidence="9">
    <location>
        <position position="84"/>
    </location>
    <ligand>
        <name>heme</name>
        <dbReference type="ChEBI" id="CHEBI:30413"/>
    </ligand>
    <ligandPart>
        <name>Fe</name>
        <dbReference type="ChEBI" id="CHEBI:18248"/>
    </ligandPart>
</feature>
<dbReference type="PRINTS" id="PR00463">
    <property type="entry name" value="EP450I"/>
</dbReference>
<dbReference type="VEuPathDB" id="VectorBase:ISCI002086"/>
<evidence type="ECO:0000313" key="12">
    <source>
        <dbReference type="Proteomes" id="UP000001555"/>
    </source>
</evidence>
<dbReference type="HOGENOM" id="CLU_001570_5_7_1"/>
<dbReference type="PANTHER" id="PTHR24291:SF189">
    <property type="entry name" value="CYTOCHROME P450 4C3-RELATED"/>
    <property type="match status" value="1"/>
</dbReference>
<reference evidence="10 12" key="1">
    <citation type="submission" date="2008-03" db="EMBL/GenBank/DDBJ databases">
        <title>Annotation of Ixodes scapularis.</title>
        <authorList>
            <consortium name="Ixodes scapularis Genome Project Consortium"/>
            <person name="Caler E."/>
            <person name="Hannick L.I."/>
            <person name="Bidwell S."/>
            <person name="Joardar V."/>
            <person name="Thiagarajan M."/>
            <person name="Amedeo P."/>
            <person name="Galinsky K.J."/>
            <person name="Schobel S."/>
            <person name="Inman J."/>
            <person name="Hostetler J."/>
            <person name="Miller J."/>
            <person name="Hammond M."/>
            <person name="Megy K."/>
            <person name="Lawson D."/>
            <person name="Kodira C."/>
            <person name="Sutton G."/>
            <person name="Meyer J."/>
            <person name="Hill C.A."/>
            <person name="Birren B."/>
            <person name="Nene V."/>
            <person name="Collins F."/>
            <person name="Alarcon-Chaidez F."/>
            <person name="Wikel S."/>
            <person name="Strausberg R."/>
        </authorList>
    </citation>
    <scope>NUCLEOTIDE SEQUENCE [LARGE SCALE GENOMIC DNA]</scope>
    <source>
        <strain evidence="12">Wikel</strain>
        <strain evidence="10">Wikel colony</strain>
    </source>
</reference>
<evidence type="ECO:0000313" key="10">
    <source>
        <dbReference type="EMBL" id="EEC02747.1"/>
    </source>
</evidence>
<evidence type="ECO:0000256" key="8">
    <source>
        <dbReference type="ARBA" id="ARBA00023136"/>
    </source>
</evidence>
<dbReference type="EMBL" id="DS655014">
    <property type="protein sequence ID" value="EEC02747.1"/>
    <property type="molecule type" value="Genomic_DNA"/>
</dbReference>
<feature type="non-terminal residue" evidence="10">
    <location>
        <position position="1"/>
    </location>
</feature>
<evidence type="ECO:0000256" key="9">
    <source>
        <dbReference type="PIRSR" id="PIRSR602401-1"/>
    </source>
</evidence>
<evidence type="ECO:0000256" key="3">
    <source>
        <dbReference type="ARBA" id="ARBA00010617"/>
    </source>
</evidence>
<dbReference type="GO" id="GO:0004497">
    <property type="term" value="F:monooxygenase activity"/>
    <property type="evidence" value="ECO:0007669"/>
    <property type="project" value="UniProtKB-KW"/>
</dbReference>
<dbReference type="Proteomes" id="UP000001555">
    <property type="component" value="Unassembled WGS sequence"/>
</dbReference>
<dbReference type="InterPro" id="IPR002401">
    <property type="entry name" value="Cyt_P450_E_grp-I"/>
</dbReference>
<dbReference type="PANTHER" id="PTHR24291">
    <property type="entry name" value="CYTOCHROME P450 FAMILY 4"/>
    <property type="match status" value="1"/>
</dbReference>
<dbReference type="GO" id="GO:0016705">
    <property type="term" value="F:oxidoreductase activity, acting on paired donors, with incorporation or reduction of molecular oxygen"/>
    <property type="evidence" value="ECO:0007669"/>
    <property type="project" value="InterPro"/>
</dbReference>
<dbReference type="AlphaFoldDB" id="B7P825"/>
<feature type="non-terminal residue" evidence="10">
    <location>
        <position position="89"/>
    </location>
</feature>
<keyword evidence="10" id="KW-0560">Oxidoreductase</keyword>
<comment type="cofactor">
    <cofactor evidence="1 9">
        <name>heme</name>
        <dbReference type="ChEBI" id="CHEBI:30413"/>
    </cofactor>
</comment>
<keyword evidence="5" id="KW-0256">Endoplasmic reticulum</keyword>
<evidence type="ECO:0000313" key="11">
    <source>
        <dbReference type="EnsemblMetazoa" id="ISCW002086-PA"/>
    </source>
</evidence>
<dbReference type="Pfam" id="PF00067">
    <property type="entry name" value="p450"/>
    <property type="match status" value="1"/>
</dbReference>
<dbReference type="GO" id="GO:0020037">
    <property type="term" value="F:heme binding"/>
    <property type="evidence" value="ECO:0007669"/>
    <property type="project" value="InterPro"/>
</dbReference>
<protein>
    <submittedName>
        <fullName evidence="10 11">Cytochrome P450, putative</fullName>
        <ecNumber evidence="10">1.14.15.3</ecNumber>
    </submittedName>
</protein>
<keyword evidence="12" id="KW-1185">Reference proteome</keyword>
<gene>
    <name evidence="10" type="ORF">IscW_ISCW002086</name>
</gene>
<comment type="similarity">
    <text evidence="3">Belongs to the cytochrome P450 family.</text>
</comment>
<dbReference type="InterPro" id="IPR036396">
    <property type="entry name" value="Cyt_P450_sf"/>
</dbReference>
<dbReference type="STRING" id="6945.B7P825"/>
<dbReference type="VEuPathDB" id="VectorBase:ISCW002086"/>
<dbReference type="PaxDb" id="6945-B7P825"/>
<name>B7P825_IXOSC</name>
<proteinExistence type="inferred from homology"/>
<evidence type="ECO:0000256" key="1">
    <source>
        <dbReference type="ARBA" id="ARBA00001971"/>
    </source>
</evidence>
<comment type="subcellular location">
    <subcellularLocation>
        <location evidence="2">Endoplasmic reticulum membrane</location>
    </subcellularLocation>
</comment>
<organism>
    <name type="scientific">Ixodes scapularis</name>
    <name type="common">Black-legged tick</name>
    <name type="synonym">Deer tick</name>
    <dbReference type="NCBI Taxonomy" id="6945"/>
    <lineage>
        <taxon>Eukaryota</taxon>
        <taxon>Metazoa</taxon>
        <taxon>Ecdysozoa</taxon>
        <taxon>Arthropoda</taxon>
        <taxon>Chelicerata</taxon>
        <taxon>Arachnida</taxon>
        <taxon>Acari</taxon>
        <taxon>Parasitiformes</taxon>
        <taxon>Ixodida</taxon>
        <taxon>Ixodoidea</taxon>
        <taxon>Ixodidae</taxon>
        <taxon>Ixodinae</taxon>
        <taxon>Ixodes</taxon>
    </lineage>
</organism>
<dbReference type="InterPro" id="IPR001128">
    <property type="entry name" value="Cyt_P450"/>
</dbReference>
<keyword evidence="9" id="KW-0479">Metal-binding</keyword>
<sequence>NILLQKSMRVYPAVLLLARMIDKGIKIGEQTIPKGTVALAFIFYMHRHPKHFENPDIFMPERFLETKYSHTFQFLPLSAGPRNCIRKTL</sequence>
<dbReference type="EMBL" id="ABJB011002828">
    <property type="status" value="NOT_ANNOTATED_CDS"/>
    <property type="molecule type" value="Genomic_DNA"/>
</dbReference>
<evidence type="ECO:0000256" key="4">
    <source>
        <dbReference type="ARBA" id="ARBA00022617"/>
    </source>
</evidence>
<dbReference type="OrthoDB" id="2023at2759"/>
<keyword evidence="4 9" id="KW-0349">Heme</keyword>
<reference evidence="11" key="2">
    <citation type="submission" date="2020-05" db="UniProtKB">
        <authorList>
            <consortium name="EnsemblMetazoa"/>
        </authorList>
    </citation>
    <scope>IDENTIFICATION</scope>
    <source>
        <strain evidence="11">wikel</strain>
    </source>
</reference>
<dbReference type="EnsemblMetazoa" id="ISCW002086-RA">
    <property type="protein sequence ID" value="ISCW002086-PA"/>
    <property type="gene ID" value="ISCW002086"/>
</dbReference>
<dbReference type="VEuPathDB" id="VectorBase:ISCP_020672"/>